<dbReference type="RefSeq" id="WP_121172639.1">
    <property type="nucleotide sequence ID" value="NZ_RBIN01000004.1"/>
</dbReference>
<evidence type="ECO:0000313" key="7">
    <source>
        <dbReference type="EMBL" id="RKR04494.1"/>
    </source>
</evidence>
<comment type="caution">
    <text evidence="7">The sequence shown here is derived from an EMBL/GenBank/DDBJ whole genome shotgun (WGS) entry which is preliminary data.</text>
</comment>
<comment type="subcellular location">
    <subcellularLocation>
        <location evidence="1">Cell envelope</location>
    </subcellularLocation>
</comment>
<evidence type="ECO:0000256" key="2">
    <source>
        <dbReference type="ARBA" id="ARBA00005695"/>
    </source>
</evidence>
<evidence type="ECO:0000313" key="8">
    <source>
        <dbReference type="Proteomes" id="UP000281975"/>
    </source>
</evidence>
<gene>
    <name evidence="7" type="ORF">C7446_1703</name>
</gene>
<feature type="domain" description="Solute-binding protein family 5" evidence="6">
    <location>
        <begin position="71"/>
        <end position="448"/>
    </location>
</feature>
<name>A0A420WXN2_9GAMM</name>
<evidence type="ECO:0000256" key="3">
    <source>
        <dbReference type="ARBA" id="ARBA00022448"/>
    </source>
</evidence>
<dbReference type="CDD" id="cd08504">
    <property type="entry name" value="PBP2_OppA"/>
    <property type="match status" value="1"/>
</dbReference>
<organism evidence="7 8">
    <name type="scientific">Kushneria sinocarnis</name>
    <dbReference type="NCBI Taxonomy" id="595502"/>
    <lineage>
        <taxon>Bacteria</taxon>
        <taxon>Pseudomonadati</taxon>
        <taxon>Pseudomonadota</taxon>
        <taxon>Gammaproteobacteria</taxon>
        <taxon>Oceanospirillales</taxon>
        <taxon>Halomonadaceae</taxon>
        <taxon>Kushneria</taxon>
    </lineage>
</organism>
<evidence type="ECO:0000256" key="1">
    <source>
        <dbReference type="ARBA" id="ARBA00004196"/>
    </source>
</evidence>
<evidence type="ECO:0000256" key="4">
    <source>
        <dbReference type="ARBA" id="ARBA00022729"/>
    </source>
</evidence>
<dbReference type="PIRSF" id="PIRSF002741">
    <property type="entry name" value="MppA"/>
    <property type="match status" value="1"/>
</dbReference>
<dbReference type="Proteomes" id="UP000281975">
    <property type="component" value="Unassembled WGS sequence"/>
</dbReference>
<feature type="signal peptide" evidence="5">
    <location>
        <begin position="1"/>
        <end position="25"/>
    </location>
</feature>
<dbReference type="FunFam" id="3.90.76.10:FF:000001">
    <property type="entry name" value="Oligopeptide ABC transporter substrate-binding protein"/>
    <property type="match status" value="1"/>
</dbReference>
<reference evidence="7 8" key="1">
    <citation type="submission" date="2018-10" db="EMBL/GenBank/DDBJ databases">
        <title>Genomic Encyclopedia of Type Strains, Phase IV (KMG-IV): sequencing the most valuable type-strain genomes for metagenomic binning, comparative biology and taxonomic classification.</title>
        <authorList>
            <person name="Goeker M."/>
        </authorList>
    </citation>
    <scope>NUCLEOTIDE SEQUENCE [LARGE SCALE GENOMIC DNA]</scope>
    <source>
        <strain evidence="7 8">DSM 23229</strain>
    </source>
</reference>
<dbReference type="GO" id="GO:0015833">
    <property type="term" value="P:peptide transport"/>
    <property type="evidence" value="ECO:0007669"/>
    <property type="project" value="TreeGrafter"/>
</dbReference>
<dbReference type="Gene3D" id="3.40.190.10">
    <property type="entry name" value="Periplasmic binding protein-like II"/>
    <property type="match status" value="1"/>
</dbReference>
<dbReference type="Pfam" id="PF00496">
    <property type="entry name" value="SBP_bac_5"/>
    <property type="match status" value="1"/>
</dbReference>
<dbReference type="GO" id="GO:0043190">
    <property type="term" value="C:ATP-binding cassette (ABC) transporter complex"/>
    <property type="evidence" value="ECO:0007669"/>
    <property type="project" value="InterPro"/>
</dbReference>
<feature type="chain" id="PRO_5019306692" evidence="5">
    <location>
        <begin position="26"/>
        <end position="534"/>
    </location>
</feature>
<dbReference type="SUPFAM" id="SSF53850">
    <property type="entry name" value="Periplasmic binding protein-like II"/>
    <property type="match status" value="1"/>
</dbReference>
<protein>
    <submittedName>
        <fullName evidence="7">Oligopeptide transport system substrate-binding protein</fullName>
    </submittedName>
</protein>
<proteinExistence type="inferred from homology"/>
<evidence type="ECO:0000259" key="6">
    <source>
        <dbReference type="Pfam" id="PF00496"/>
    </source>
</evidence>
<dbReference type="InterPro" id="IPR039424">
    <property type="entry name" value="SBP_5"/>
</dbReference>
<dbReference type="InterPro" id="IPR000914">
    <property type="entry name" value="SBP_5_dom"/>
</dbReference>
<evidence type="ECO:0000256" key="5">
    <source>
        <dbReference type="SAM" id="SignalP"/>
    </source>
</evidence>
<keyword evidence="3" id="KW-0813">Transport</keyword>
<dbReference type="OrthoDB" id="9801912at2"/>
<dbReference type="PANTHER" id="PTHR30290:SF10">
    <property type="entry name" value="PERIPLASMIC OLIGOPEPTIDE-BINDING PROTEIN-RELATED"/>
    <property type="match status" value="1"/>
</dbReference>
<keyword evidence="4 5" id="KW-0732">Signal</keyword>
<dbReference type="EMBL" id="RBIN01000004">
    <property type="protein sequence ID" value="RKR04494.1"/>
    <property type="molecule type" value="Genomic_DNA"/>
</dbReference>
<comment type="similarity">
    <text evidence="2">Belongs to the bacterial solute-binding protein 5 family.</text>
</comment>
<keyword evidence="8" id="KW-1185">Reference proteome</keyword>
<dbReference type="AlphaFoldDB" id="A0A420WXN2"/>
<dbReference type="Gene3D" id="3.10.105.10">
    <property type="entry name" value="Dipeptide-binding Protein, Domain 3"/>
    <property type="match status" value="1"/>
</dbReference>
<sequence>MVKHRLAAIATTAAWLTVTSLTGQAATLDIGTQGEPASLDPARVNGTVFENTVLGDLYEGLITLGPGGDYLPGVATRWETSPDGRRWTFQLRDDARWSDGAPVTARDFVVAFRRVLDPATASVYASLLYPLHNAEAISRGEAPVDSLGVTAPDPHTLVIELDDNTPWLPSLLAHIVTSPVPAHLIDRYGSHWNRIDHIATNGAFTPESWRSHDHIAAVRNPHFHDADSVALDGVNYYPAEDLQAGLSRFRAGELDIMRDFDPQRYQWLQEHLGDAVHLRNQLATYYYALNSRQGHPTADPRVREALNLALRRRVITGQILEGAVEPTTSLVPEGISHYRPEAMPGLDQPMAQRLARARELLDEAGYGPDHPLELRLRYNSRDDHRRIAVAAAAMWRPLGINVELINAESSVHYSSLAQGDFDVGRASWVADFDDASNFLGILQSGNPKNYGGYHNPRFDRLMQQAAEETSTERRQTLLAQAEQVAMSDYAMAPIYSDASRNLVNPQLEGWQDNAINRHLARWLRFREDADAGQP</sequence>
<dbReference type="Gene3D" id="3.90.76.10">
    <property type="entry name" value="Dipeptide-binding Protein, Domain 1"/>
    <property type="match status" value="1"/>
</dbReference>
<dbReference type="GO" id="GO:0030288">
    <property type="term" value="C:outer membrane-bounded periplasmic space"/>
    <property type="evidence" value="ECO:0007669"/>
    <property type="project" value="TreeGrafter"/>
</dbReference>
<dbReference type="InterPro" id="IPR030678">
    <property type="entry name" value="Peptide/Ni-bd"/>
</dbReference>
<dbReference type="PANTHER" id="PTHR30290">
    <property type="entry name" value="PERIPLASMIC BINDING COMPONENT OF ABC TRANSPORTER"/>
    <property type="match status" value="1"/>
</dbReference>
<dbReference type="GO" id="GO:1904680">
    <property type="term" value="F:peptide transmembrane transporter activity"/>
    <property type="evidence" value="ECO:0007669"/>
    <property type="project" value="TreeGrafter"/>
</dbReference>
<accession>A0A420WXN2</accession>